<organism evidence="3 4">
    <name type="scientific">Leucothrix pacifica</name>
    <dbReference type="NCBI Taxonomy" id="1247513"/>
    <lineage>
        <taxon>Bacteria</taxon>
        <taxon>Pseudomonadati</taxon>
        <taxon>Pseudomonadota</taxon>
        <taxon>Gammaproteobacteria</taxon>
        <taxon>Thiotrichales</taxon>
        <taxon>Thiotrichaceae</taxon>
        <taxon>Leucothrix</taxon>
    </lineage>
</organism>
<sequence length="80" mass="8600">MQHSLSLAACTEKDTVHIREITTDKATRIRLLGMGIGKGTRLEVLRNRKGDVVLGSGNNRVSLSRSVSNGILVTPTEQAA</sequence>
<accession>A0A317CCK4</accession>
<dbReference type="EMBL" id="QGKM01000060">
    <property type="protein sequence ID" value="PWQ94040.1"/>
    <property type="molecule type" value="Genomic_DNA"/>
</dbReference>
<dbReference type="OrthoDB" id="7067852at2"/>
<reference evidence="3 4" key="1">
    <citation type="submission" date="2018-05" db="EMBL/GenBank/DDBJ databases">
        <title>Leucothrix arctica sp. nov., isolated from Arctic seawater.</title>
        <authorList>
            <person name="Choi A."/>
            <person name="Baek K."/>
        </authorList>
    </citation>
    <scope>NUCLEOTIDE SEQUENCE [LARGE SCALE GENOMIC DNA]</scope>
    <source>
        <strain evidence="3 4">JCM 18388</strain>
    </source>
</reference>
<proteinExistence type="predicted"/>
<evidence type="ECO:0000313" key="4">
    <source>
        <dbReference type="Proteomes" id="UP000245539"/>
    </source>
</evidence>
<keyword evidence="1" id="KW-0408">Iron</keyword>
<protein>
    <submittedName>
        <fullName evidence="3">Ferrous iron transport protein A</fullName>
    </submittedName>
</protein>
<dbReference type="InterPro" id="IPR007167">
    <property type="entry name" value="Fe-transptr_FeoA-like"/>
</dbReference>
<dbReference type="InterPro" id="IPR038157">
    <property type="entry name" value="FeoA_core_dom"/>
</dbReference>
<dbReference type="SUPFAM" id="SSF50037">
    <property type="entry name" value="C-terminal domain of transcriptional repressors"/>
    <property type="match status" value="1"/>
</dbReference>
<dbReference type="Pfam" id="PF04023">
    <property type="entry name" value="FeoA"/>
    <property type="match status" value="1"/>
</dbReference>
<feature type="domain" description="Ferrous iron transporter FeoA-like" evidence="2">
    <location>
        <begin position="5"/>
        <end position="75"/>
    </location>
</feature>
<evidence type="ECO:0000256" key="1">
    <source>
        <dbReference type="ARBA" id="ARBA00023004"/>
    </source>
</evidence>
<dbReference type="InterPro" id="IPR008988">
    <property type="entry name" value="Transcriptional_repressor_C"/>
</dbReference>
<dbReference type="RefSeq" id="WP_109838967.1">
    <property type="nucleotide sequence ID" value="NZ_QGKM01000060.1"/>
</dbReference>
<dbReference type="Gene3D" id="2.30.30.90">
    <property type="match status" value="1"/>
</dbReference>
<dbReference type="Proteomes" id="UP000245539">
    <property type="component" value="Unassembled WGS sequence"/>
</dbReference>
<dbReference type="GO" id="GO:0046914">
    <property type="term" value="F:transition metal ion binding"/>
    <property type="evidence" value="ECO:0007669"/>
    <property type="project" value="InterPro"/>
</dbReference>
<gene>
    <name evidence="3" type="ORF">DKW60_17535</name>
</gene>
<dbReference type="AlphaFoldDB" id="A0A317CCK4"/>
<evidence type="ECO:0000259" key="2">
    <source>
        <dbReference type="SMART" id="SM00899"/>
    </source>
</evidence>
<comment type="caution">
    <text evidence="3">The sequence shown here is derived from an EMBL/GenBank/DDBJ whole genome shotgun (WGS) entry which is preliminary data.</text>
</comment>
<name>A0A317CCK4_9GAMM</name>
<keyword evidence="4" id="KW-1185">Reference proteome</keyword>
<dbReference type="SMART" id="SM00899">
    <property type="entry name" value="FeoA"/>
    <property type="match status" value="1"/>
</dbReference>
<evidence type="ECO:0000313" key="3">
    <source>
        <dbReference type="EMBL" id="PWQ94040.1"/>
    </source>
</evidence>